<dbReference type="Pfam" id="PF04024">
    <property type="entry name" value="PspC"/>
    <property type="match status" value="1"/>
</dbReference>
<dbReference type="EMBL" id="CP058561">
    <property type="protein sequence ID" value="QUH31975.1"/>
    <property type="molecule type" value="Genomic_DNA"/>
</dbReference>
<name>A0A8J8SEW5_9FIRM</name>
<evidence type="ECO:0000256" key="5">
    <source>
        <dbReference type="ARBA" id="ARBA00023136"/>
    </source>
</evidence>
<dbReference type="GO" id="GO:0005886">
    <property type="term" value="C:plasma membrane"/>
    <property type="evidence" value="ECO:0007669"/>
    <property type="project" value="UniProtKB-SubCell"/>
</dbReference>
<dbReference type="InterPro" id="IPR052027">
    <property type="entry name" value="PspC"/>
</dbReference>
<evidence type="ECO:0000256" key="3">
    <source>
        <dbReference type="ARBA" id="ARBA00022692"/>
    </source>
</evidence>
<protein>
    <submittedName>
        <fullName evidence="8">PspC domain-containing protein</fullName>
    </submittedName>
</protein>
<keyword evidence="5 6" id="KW-0472">Membrane</keyword>
<dbReference type="AlphaFoldDB" id="A0A8J8SEW5"/>
<evidence type="ECO:0000259" key="7">
    <source>
        <dbReference type="Pfam" id="PF04024"/>
    </source>
</evidence>
<keyword evidence="2" id="KW-1003">Cell membrane</keyword>
<comment type="subcellular location">
    <subcellularLocation>
        <location evidence="1">Cell membrane</location>
        <topology evidence="1">Single-pass membrane protein</topology>
    </subcellularLocation>
</comment>
<dbReference type="KEGG" id="vgu:HYG85_09430"/>
<dbReference type="InterPro" id="IPR007168">
    <property type="entry name" value="Phageshock_PspC_N"/>
</dbReference>
<feature type="domain" description="Phage shock protein PspC N-terminal" evidence="7">
    <location>
        <begin position="3"/>
        <end position="60"/>
    </location>
</feature>
<feature type="transmembrane region" description="Helical" evidence="6">
    <location>
        <begin position="34"/>
        <end position="57"/>
    </location>
</feature>
<proteinExistence type="predicted"/>
<sequence>MMKKLVKSRRNRKINGVCGGIAEYLDVDPTIIRLLFTIGIIFGGAGLWAYIICVFVIPDE</sequence>
<evidence type="ECO:0000313" key="9">
    <source>
        <dbReference type="Proteomes" id="UP000677305"/>
    </source>
</evidence>
<dbReference type="PANTHER" id="PTHR33885">
    <property type="entry name" value="PHAGE SHOCK PROTEIN C"/>
    <property type="match status" value="1"/>
</dbReference>
<evidence type="ECO:0000256" key="4">
    <source>
        <dbReference type="ARBA" id="ARBA00022989"/>
    </source>
</evidence>
<reference evidence="8 9" key="1">
    <citation type="submission" date="2020-07" db="EMBL/GenBank/DDBJ databases">
        <title>Vallitalea guaymasensis genome.</title>
        <authorList>
            <person name="Postec A."/>
        </authorList>
    </citation>
    <scope>NUCLEOTIDE SEQUENCE [LARGE SCALE GENOMIC DNA]</scope>
    <source>
        <strain evidence="8 9">Ra1766G1</strain>
    </source>
</reference>
<dbReference type="OrthoDB" id="9815286at2"/>
<dbReference type="Proteomes" id="UP000677305">
    <property type="component" value="Chromosome"/>
</dbReference>
<evidence type="ECO:0000256" key="6">
    <source>
        <dbReference type="SAM" id="Phobius"/>
    </source>
</evidence>
<gene>
    <name evidence="8" type="ORF">HYG85_09430</name>
</gene>
<evidence type="ECO:0000256" key="2">
    <source>
        <dbReference type="ARBA" id="ARBA00022475"/>
    </source>
</evidence>
<keyword evidence="9" id="KW-1185">Reference proteome</keyword>
<accession>A0A8J8SEW5</accession>
<organism evidence="8 9">
    <name type="scientific">Vallitalea guaymasensis</name>
    <dbReference type="NCBI Taxonomy" id="1185412"/>
    <lineage>
        <taxon>Bacteria</taxon>
        <taxon>Bacillati</taxon>
        <taxon>Bacillota</taxon>
        <taxon>Clostridia</taxon>
        <taxon>Lachnospirales</taxon>
        <taxon>Vallitaleaceae</taxon>
        <taxon>Vallitalea</taxon>
    </lineage>
</organism>
<evidence type="ECO:0000313" key="8">
    <source>
        <dbReference type="EMBL" id="QUH31975.1"/>
    </source>
</evidence>
<keyword evidence="4 6" id="KW-1133">Transmembrane helix</keyword>
<keyword evidence="3 6" id="KW-0812">Transmembrane</keyword>
<dbReference type="PANTHER" id="PTHR33885:SF3">
    <property type="entry name" value="PHAGE SHOCK PROTEIN C"/>
    <property type="match status" value="1"/>
</dbReference>
<evidence type="ECO:0000256" key="1">
    <source>
        <dbReference type="ARBA" id="ARBA00004162"/>
    </source>
</evidence>